<gene>
    <name evidence="6" type="ORF">dnl_39690</name>
</gene>
<evidence type="ECO:0000256" key="4">
    <source>
        <dbReference type="PROSITE-ProRule" id="PRU00409"/>
    </source>
</evidence>
<dbReference type="KEGG" id="dli:dnl_39690"/>
<dbReference type="PROSITE" id="PS50975">
    <property type="entry name" value="ATP_GRASP"/>
    <property type="match status" value="1"/>
</dbReference>
<dbReference type="SUPFAM" id="SSF56059">
    <property type="entry name" value="Glutathione synthetase ATP-binding domain-like"/>
    <property type="match status" value="1"/>
</dbReference>
<dbReference type="Proteomes" id="UP000663720">
    <property type="component" value="Chromosome"/>
</dbReference>
<evidence type="ECO:0000313" key="7">
    <source>
        <dbReference type="Proteomes" id="UP000663720"/>
    </source>
</evidence>
<keyword evidence="7" id="KW-1185">Reference proteome</keyword>
<dbReference type="InterPro" id="IPR011761">
    <property type="entry name" value="ATP-grasp"/>
</dbReference>
<dbReference type="Gene3D" id="3.30.470.20">
    <property type="entry name" value="ATP-grasp fold, B domain"/>
    <property type="match status" value="1"/>
</dbReference>
<dbReference type="RefSeq" id="WP_207687640.1">
    <property type="nucleotide sequence ID" value="NZ_CP061799.1"/>
</dbReference>
<proteinExistence type="predicted"/>
<reference evidence="6" key="1">
    <citation type="journal article" date="2021" name="Microb. Physiol.">
        <title>Proteogenomic Insights into the Physiology of Marine, Sulfate-Reducing, Filamentous Desulfonema limicola and Desulfonema magnum.</title>
        <authorList>
            <person name="Schnaars V."/>
            <person name="Wohlbrand L."/>
            <person name="Scheve S."/>
            <person name="Hinrichs C."/>
            <person name="Reinhardt R."/>
            <person name="Rabus R."/>
        </authorList>
    </citation>
    <scope>NUCLEOTIDE SEQUENCE</scope>
    <source>
        <strain evidence="6">5ac10</strain>
    </source>
</reference>
<dbReference type="Gene3D" id="3.40.50.20">
    <property type="match status" value="1"/>
</dbReference>
<keyword evidence="2 4" id="KW-0547">Nucleotide-binding</keyword>
<keyword evidence="1" id="KW-0436">Ligase</keyword>
<dbReference type="GO" id="GO:0016874">
    <property type="term" value="F:ligase activity"/>
    <property type="evidence" value="ECO:0007669"/>
    <property type="project" value="UniProtKB-KW"/>
</dbReference>
<dbReference type="PANTHER" id="PTHR43585">
    <property type="entry name" value="FUMIPYRROLE BIOSYNTHESIS PROTEIN C"/>
    <property type="match status" value="1"/>
</dbReference>
<keyword evidence="3 4" id="KW-0067">ATP-binding</keyword>
<sequence>MNIVYLSPHFPPNYYLFSVNLKKMGARVLGIGDASYDELRTELKDALTEYYRVENMEDYEQVLRACGYFTHAYGKIDHVESHNEYWLETEARLRTDFNIQGTKNHQVARITRKSEMKNLFQKAGVEVARGKIVKNIESARNLIQETGYPVVCKPDRGVGAADTFMINNDEELNAFFSGNRQNRYIMEEFINGDIHSFDGLTDLDGNVVFYTSHVFSQGIMETVNQDRDIFYYSMCEIPQDIEEAGINTVKAFHIRGKFFHIEFFRTRDNKLTALEMNARPPGGLTTDMFNFANNIDVYKEWANIVVLNKFTASYSRPYHCGYIGRKLNKNYINSHRAIMQNFGHIIVYHGHIDSVFSAAIGNYAYLANSACLEDLKKAAEFIQATA</sequence>
<dbReference type="GO" id="GO:0005524">
    <property type="term" value="F:ATP binding"/>
    <property type="evidence" value="ECO:0007669"/>
    <property type="project" value="UniProtKB-UniRule"/>
</dbReference>
<dbReference type="PANTHER" id="PTHR43585:SF2">
    <property type="entry name" value="ATP-GRASP ENZYME FSQD"/>
    <property type="match status" value="1"/>
</dbReference>
<dbReference type="InterPro" id="IPR052032">
    <property type="entry name" value="ATP-dep_AA_Ligase"/>
</dbReference>
<evidence type="ECO:0000256" key="1">
    <source>
        <dbReference type="ARBA" id="ARBA00022598"/>
    </source>
</evidence>
<dbReference type="GO" id="GO:0046872">
    <property type="term" value="F:metal ion binding"/>
    <property type="evidence" value="ECO:0007669"/>
    <property type="project" value="InterPro"/>
</dbReference>
<feature type="domain" description="ATP-grasp" evidence="5">
    <location>
        <begin position="117"/>
        <end position="306"/>
    </location>
</feature>
<dbReference type="Pfam" id="PF13535">
    <property type="entry name" value="ATP-grasp_4"/>
    <property type="match status" value="1"/>
</dbReference>
<evidence type="ECO:0000313" key="6">
    <source>
        <dbReference type="EMBL" id="QTA81627.1"/>
    </source>
</evidence>
<dbReference type="Gene3D" id="3.30.1490.20">
    <property type="entry name" value="ATP-grasp fold, A domain"/>
    <property type="match status" value="1"/>
</dbReference>
<evidence type="ECO:0000256" key="2">
    <source>
        <dbReference type="ARBA" id="ARBA00022741"/>
    </source>
</evidence>
<organism evidence="6 7">
    <name type="scientific">Desulfonema limicola</name>
    <dbReference type="NCBI Taxonomy" id="45656"/>
    <lineage>
        <taxon>Bacteria</taxon>
        <taxon>Pseudomonadati</taxon>
        <taxon>Thermodesulfobacteriota</taxon>
        <taxon>Desulfobacteria</taxon>
        <taxon>Desulfobacterales</taxon>
        <taxon>Desulfococcaceae</taxon>
        <taxon>Desulfonema</taxon>
    </lineage>
</organism>
<name>A0A975GHP2_9BACT</name>
<protein>
    <submittedName>
        <fullName evidence="6">ATP-grasp domain-containing protein</fullName>
    </submittedName>
</protein>
<dbReference type="AlphaFoldDB" id="A0A975GHP2"/>
<accession>A0A975GHP2</accession>
<evidence type="ECO:0000256" key="3">
    <source>
        <dbReference type="ARBA" id="ARBA00022840"/>
    </source>
</evidence>
<dbReference type="InterPro" id="IPR013815">
    <property type="entry name" value="ATP_grasp_subdomain_1"/>
</dbReference>
<evidence type="ECO:0000259" key="5">
    <source>
        <dbReference type="PROSITE" id="PS50975"/>
    </source>
</evidence>
<dbReference type="EMBL" id="CP061799">
    <property type="protein sequence ID" value="QTA81627.1"/>
    <property type="molecule type" value="Genomic_DNA"/>
</dbReference>